<evidence type="ECO:0000256" key="7">
    <source>
        <dbReference type="ARBA" id="ARBA00022679"/>
    </source>
</evidence>
<keyword evidence="5 10" id="KW-0321">Glycogen metabolism</keyword>
<dbReference type="SUPFAM" id="SSF51445">
    <property type="entry name" value="(Trans)glycosidases"/>
    <property type="match status" value="1"/>
</dbReference>
<dbReference type="InterPro" id="IPR044143">
    <property type="entry name" value="GlgB_N_E_set_prok"/>
</dbReference>
<evidence type="ECO:0000256" key="8">
    <source>
        <dbReference type="ARBA" id="ARBA00023056"/>
    </source>
</evidence>
<dbReference type="RefSeq" id="WP_063322046.1">
    <property type="nucleotide sequence ID" value="NZ_CP015225.1"/>
</dbReference>
<dbReference type="EMBL" id="CP015225">
    <property type="protein sequence ID" value="AMZ71534.1"/>
    <property type="molecule type" value="Genomic_DNA"/>
</dbReference>
<dbReference type="InterPro" id="IPR006407">
    <property type="entry name" value="GlgB"/>
</dbReference>
<dbReference type="SUPFAM" id="SSF81296">
    <property type="entry name" value="E set domains"/>
    <property type="match status" value="2"/>
</dbReference>
<keyword evidence="8 10" id="KW-0320">Glycogen biosynthesis</keyword>
<evidence type="ECO:0000259" key="12">
    <source>
        <dbReference type="SMART" id="SM00642"/>
    </source>
</evidence>
<reference evidence="14" key="1">
    <citation type="submission" date="2016-04" db="EMBL/GenBank/DDBJ databases">
        <authorList>
            <person name="Ray J."/>
            <person name="Price M."/>
            <person name="Deutschbauer A."/>
        </authorList>
    </citation>
    <scope>NUCLEOTIDE SEQUENCE [LARGE SCALE GENOMIC DNA]</scope>
    <source>
        <strain evidence="14">FW300-N2E2</strain>
    </source>
</reference>
<dbReference type="GO" id="GO:0004553">
    <property type="term" value="F:hydrolase activity, hydrolyzing O-glycosyl compounds"/>
    <property type="evidence" value="ECO:0007669"/>
    <property type="project" value="InterPro"/>
</dbReference>
<dbReference type="AlphaFoldDB" id="A0A159ZWM6"/>
<evidence type="ECO:0000256" key="9">
    <source>
        <dbReference type="ARBA" id="ARBA00023277"/>
    </source>
</evidence>
<dbReference type="GO" id="GO:0043169">
    <property type="term" value="F:cation binding"/>
    <property type="evidence" value="ECO:0007669"/>
    <property type="project" value="InterPro"/>
</dbReference>
<dbReference type="FunFam" id="3.20.20.80:FF:000003">
    <property type="entry name" value="1,4-alpha-glucan branching enzyme GlgB"/>
    <property type="match status" value="1"/>
</dbReference>
<name>A0A159ZWM6_PSEFL</name>
<evidence type="ECO:0000256" key="3">
    <source>
        <dbReference type="ARBA" id="ARBA00004964"/>
    </source>
</evidence>
<dbReference type="InterPro" id="IPR013783">
    <property type="entry name" value="Ig-like_fold"/>
</dbReference>
<gene>
    <name evidence="10" type="primary">glgB</name>
    <name evidence="13" type="ORF">TK06_10695</name>
</gene>
<evidence type="ECO:0000313" key="13">
    <source>
        <dbReference type="EMBL" id="AMZ71534.1"/>
    </source>
</evidence>
<dbReference type="UniPathway" id="UPA00164"/>
<dbReference type="Gene3D" id="2.60.40.1180">
    <property type="entry name" value="Golgi alpha-mannosidase II"/>
    <property type="match status" value="1"/>
</dbReference>
<evidence type="ECO:0000256" key="6">
    <source>
        <dbReference type="ARBA" id="ARBA00022676"/>
    </source>
</evidence>
<dbReference type="InterPro" id="IPR006047">
    <property type="entry name" value="GH13_cat_dom"/>
</dbReference>
<dbReference type="NCBIfam" id="TIGR01515">
    <property type="entry name" value="branching_enzym"/>
    <property type="match status" value="1"/>
</dbReference>
<evidence type="ECO:0000256" key="5">
    <source>
        <dbReference type="ARBA" id="ARBA00022600"/>
    </source>
</evidence>
<feature type="active site" description="Proton donor" evidence="10 11">
    <location>
        <position position="477"/>
    </location>
</feature>
<comment type="similarity">
    <text evidence="4 10">Belongs to the glycosyl hydrolase 13 family. GlgB subfamily.</text>
</comment>
<dbReference type="InterPro" id="IPR006048">
    <property type="entry name" value="A-amylase/branching_C"/>
</dbReference>
<dbReference type="GO" id="GO:0005829">
    <property type="term" value="C:cytosol"/>
    <property type="evidence" value="ECO:0007669"/>
    <property type="project" value="TreeGrafter"/>
</dbReference>
<comment type="function">
    <text evidence="2 10">Catalyzes the formation of the alpha-1,6-glucosidic linkages in glycogen by scission of a 1,4-alpha-linked oligosaccharide from growing alpha-1,4-glucan chains and the subsequent attachment of the oligosaccharide to the alpha-1,6 position.</text>
</comment>
<dbReference type="FunFam" id="2.60.40.1180:FF:000002">
    <property type="entry name" value="1,4-alpha-glucan branching enzyme GlgB"/>
    <property type="match status" value="1"/>
</dbReference>
<dbReference type="CDD" id="cd02855">
    <property type="entry name" value="E_set_GBE_prok_N"/>
    <property type="match status" value="1"/>
</dbReference>
<dbReference type="PIRSF" id="PIRSF000463">
    <property type="entry name" value="GlgB"/>
    <property type="match status" value="1"/>
</dbReference>
<dbReference type="PANTHER" id="PTHR43651:SF3">
    <property type="entry name" value="1,4-ALPHA-GLUCAN-BRANCHING ENZYME"/>
    <property type="match status" value="1"/>
</dbReference>
<dbReference type="FunFam" id="2.60.40.10:FF:000169">
    <property type="entry name" value="1,4-alpha-glucan branching enzyme GlgB"/>
    <property type="match status" value="1"/>
</dbReference>
<dbReference type="SUPFAM" id="SSF51011">
    <property type="entry name" value="Glycosyl hydrolase domain"/>
    <property type="match status" value="1"/>
</dbReference>
<keyword evidence="9 10" id="KW-0119">Carbohydrate metabolism</keyword>
<keyword evidence="7 10" id="KW-0808">Transferase</keyword>
<evidence type="ECO:0000256" key="2">
    <source>
        <dbReference type="ARBA" id="ARBA00002953"/>
    </source>
</evidence>
<evidence type="ECO:0000256" key="10">
    <source>
        <dbReference type="HAMAP-Rule" id="MF_00685"/>
    </source>
</evidence>
<comment type="catalytic activity">
    <reaction evidence="1 10">
        <text>Transfers a segment of a (1-&gt;4)-alpha-D-glucan chain to a primary hydroxy group in a similar glucan chain.</text>
        <dbReference type="EC" id="2.4.1.18"/>
    </reaction>
</comment>
<dbReference type="InterPro" id="IPR013780">
    <property type="entry name" value="Glyco_hydro_b"/>
</dbReference>
<dbReference type="Pfam" id="PF00128">
    <property type="entry name" value="Alpha-amylase"/>
    <property type="match status" value="1"/>
</dbReference>
<dbReference type="CDD" id="cd11322">
    <property type="entry name" value="AmyAc_Glg_BE"/>
    <property type="match status" value="1"/>
</dbReference>
<dbReference type="NCBIfam" id="NF008967">
    <property type="entry name" value="PRK12313.1"/>
    <property type="match status" value="1"/>
</dbReference>
<dbReference type="HAMAP" id="MF_00685">
    <property type="entry name" value="GlgB"/>
    <property type="match status" value="1"/>
</dbReference>
<dbReference type="Pfam" id="PF02922">
    <property type="entry name" value="CBM_48"/>
    <property type="match status" value="1"/>
</dbReference>
<dbReference type="Gene3D" id="3.20.20.80">
    <property type="entry name" value="Glycosidases"/>
    <property type="match status" value="1"/>
</dbReference>
<feature type="active site" description="Nucleophile" evidence="10 11">
    <location>
        <position position="424"/>
    </location>
</feature>
<dbReference type="NCBIfam" id="NF003811">
    <property type="entry name" value="PRK05402.1"/>
    <property type="match status" value="1"/>
</dbReference>
<dbReference type="SMART" id="SM00642">
    <property type="entry name" value="Aamy"/>
    <property type="match status" value="1"/>
</dbReference>
<dbReference type="InterPro" id="IPR014756">
    <property type="entry name" value="Ig_E-set"/>
</dbReference>
<organism evidence="13 14">
    <name type="scientific">Pseudomonas fluorescens</name>
    <dbReference type="NCBI Taxonomy" id="294"/>
    <lineage>
        <taxon>Bacteria</taxon>
        <taxon>Pseudomonadati</taxon>
        <taxon>Pseudomonadota</taxon>
        <taxon>Gammaproteobacteria</taxon>
        <taxon>Pseudomonadales</taxon>
        <taxon>Pseudomonadaceae</taxon>
        <taxon>Pseudomonas</taxon>
    </lineage>
</organism>
<dbReference type="InterPro" id="IPR017853">
    <property type="entry name" value="GH"/>
</dbReference>
<dbReference type="GO" id="GO:0005978">
    <property type="term" value="P:glycogen biosynthetic process"/>
    <property type="evidence" value="ECO:0007669"/>
    <property type="project" value="UniProtKB-UniRule"/>
</dbReference>
<keyword evidence="6 10" id="KW-0328">Glycosyltransferase</keyword>
<dbReference type="InterPro" id="IPR037439">
    <property type="entry name" value="Branching_enzy"/>
</dbReference>
<dbReference type="InterPro" id="IPR054169">
    <property type="entry name" value="GlgB_N"/>
</dbReference>
<dbReference type="PANTHER" id="PTHR43651">
    <property type="entry name" value="1,4-ALPHA-GLUCAN-BRANCHING ENZYME"/>
    <property type="match status" value="1"/>
</dbReference>
<proteinExistence type="inferred from homology"/>
<dbReference type="Gene3D" id="2.60.40.10">
    <property type="entry name" value="Immunoglobulins"/>
    <property type="match status" value="1"/>
</dbReference>
<dbReference type="GO" id="GO:0003844">
    <property type="term" value="F:1,4-alpha-glucan branching enzyme activity"/>
    <property type="evidence" value="ECO:0007669"/>
    <property type="project" value="UniProtKB-UniRule"/>
</dbReference>
<dbReference type="Proteomes" id="UP000076083">
    <property type="component" value="Chromosome"/>
</dbReference>
<evidence type="ECO:0000313" key="14">
    <source>
        <dbReference type="Proteomes" id="UP000076083"/>
    </source>
</evidence>
<dbReference type="EC" id="2.4.1.18" evidence="10"/>
<evidence type="ECO:0000256" key="1">
    <source>
        <dbReference type="ARBA" id="ARBA00000826"/>
    </source>
</evidence>
<comment type="pathway">
    <text evidence="3 10">Glycan biosynthesis; glycogen biosynthesis.</text>
</comment>
<reference evidence="13 14" key="2">
    <citation type="journal article" date="2018" name="Nature">
        <title>Mutant phenotypes for thousands of bacterial genes of unknown function.</title>
        <authorList>
            <person name="Price M.N."/>
            <person name="Wetmore K.M."/>
            <person name="Waters R.J."/>
            <person name="Callaghan M."/>
            <person name="Ray J."/>
            <person name="Liu H."/>
            <person name="Kuehl J.V."/>
            <person name="Melnyk R.A."/>
            <person name="Lamson J.S."/>
            <person name="Suh Y."/>
            <person name="Carlson H.K."/>
            <person name="Esquivel Z."/>
            <person name="Sadeeshkumar H."/>
            <person name="Chakraborty R."/>
            <person name="Zane G.M."/>
            <person name="Rubin B.E."/>
            <person name="Wall J.D."/>
            <person name="Visel A."/>
            <person name="Bristow J."/>
            <person name="Blow M.J."/>
            <person name="Arkin A.P."/>
            <person name="Deutschbauer A.M."/>
        </authorList>
    </citation>
    <scope>NUCLEOTIDE SEQUENCE [LARGE SCALE GENOMIC DNA]</scope>
    <source>
        <strain evidence="13 14">FW300-N2E2</strain>
    </source>
</reference>
<sequence length="744" mass="83641">MSVSNKEPQGQAKESLLPAPHDIDALVRAEHHDPFSILGPHGDDAGGQFIRAYLPGALSVHVLARDGGEELGELQPTATPGLFVGHFDRAQAYLLRTRWAGGEQVAEDPYSFGPLLGEMDLYLFGEGNHRDLSSCLGAQLTTVDGIDGVRFAVWAPNARRVSVVGDFNVWDGRRHPMRIRYPSGVWEIFIPRLGAGEGYKYEILGAHGILPLKADPVALATQMPPDTASKVASPLKIEWQDDEWMQHRRERQLPGAPLSIYELHAGSWQCEIDEAGEVARQYNWHEMAERLIPYVKDLGFTHIELMPIMEHPFGGSWGYQPLSQFAPTARFGSPDDFAAFVNACHQASIGVILDWVPAHFPTDTHGLAQFDGTALYEYGNPLEGFHQDWDTLIYNLGRTEVHGFMLASALHWLKHFHVDGLRVDAVASMLYRDYSRKAGEWVPNRHGGRENLEAIDFLRHLNDVVALETPGALVIAEESTAWPGVSQSTQQGGLGFAYKWNMGWMHDSLHYIQQDPVYRAHHHNELSFGLVYAWSERFVLPISHDEVVHGKRSLIDKMPGDRWQKFANLRAYLSFMWGHPGKKLLFMGCEFGQWREWNHDQQLDWYLLQYPEHRGVQKLVSDLNRLYREEPALHDQDDAPQGFQWLIGDDALNSVYAWLRWSKEGRPVLVVANFTPVPREAYRVGVPFAGRWVELLNSDADTYAGSNYGNGGGASTEEVPSHGQALSLELNLPPLAVLILRPEG</sequence>
<feature type="domain" description="Glycosyl hydrolase family 13 catalytic" evidence="12">
    <location>
        <begin position="276"/>
        <end position="613"/>
    </location>
</feature>
<dbReference type="Pfam" id="PF22019">
    <property type="entry name" value="GlgB_N"/>
    <property type="match status" value="1"/>
</dbReference>
<accession>A0A159ZWM6</accession>
<protein>
    <recommendedName>
        <fullName evidence="10">1,4-alpha-glucan branching enzyme GlgB</fullName>
        <ecNumber evidence="10">2.4.1.18</ecNumber>
    </recommendedName>
    <alternativeName>
        <fullName evidence="10">1,4-alpha-D-glucan:1,4-alpha-D-glucan 6-glucosyl-transferase</fullName>
    </alternativeName>
    <alternativeName>
        <fullName evidence="10">Alpha-(1-&gt;4)-glucan branching enzyme</fullName>
    </alternativeName>
    <alternativeName>
        <fullName evidence="10">Glycogen branching enzyme</fullName>
        <shortName evidence="10">BE</shortName>
    </alternativeName>
</protein>
<evidence type="ECO:0000256" key="11">
    <source>
        <dbReference type="PIRSR" id="PIRSR000463-1"/>
    </source>
</evidence>
<dbReference type="InterPro" id="IPR004193">
    <property type="entry name" value="Glyco_hydro_13_N"/>
</dbReference>
<evidence type="ECO:0000256" key="4">
    <source>
        <dbReference type="ARBA" id="ARBA00009000"/>
    </source>
</evidence>
<comment type="subunit">
    <text evidence="10">Monomer.</text>
</comment>
<dbReference type="Pfam" id="PF02806">
    <property type="entry name" value="Alpha-amylase_C"/>
    <property type="match status" value="1"/>
</dbReference>